<dbReference type="EMBL" id="VRLR01000007">
    <property type="protein sequence ID" value="TXK80230.1"/>
    <property type="molecule type" value="Genomic_DNA"/>
</dbReference>
<gene>
    <name evidence="1" type="ORF">FU839_11900</name>
</gene>
<comment type="caution">
    <text evidence="1">The sequence shown here is derived from an EMBL/GenBank/DDBJ whole genome shotgun (WGS) entry which is preliminary data.</text>
</comment>
<evidence type="ECO:0000313" key="2">
    <source>
        <dbReference type="Proteomes" id="UP000321814"/>
    </source>
</evidence>
<proteinExistence type="predicted"/>
<dbReference type="RefSeq" id="WP_053423939.1">
    <property type="nucleotide sequence ID" value="NZ_BAAAGC010000009.1"/>
</dbReference>
<dbReference type="Proteomes" id="UP000321814">
    <property type="component" value="Unassembled WGS sequence"/>
</dbReference>
<sequence length="75" mass="7885">MMNTKLPVHPFAQITTTDIEQVNGGLISGDFKFVTMKQPEDGVGSVSKLSDETGTGPIFTTLAVGEEGGGLPELF</sequence>
<dbReference type="OrthoDB" id="2624119at2"/>
<protein>
    <submittedName>
        <fullName evidence="1">Uncharacterized protein</fullName>
    </submittedName>
</protein>
<organism evidence="1 2">
    <name type="scientific">Rheinheimera tangshanensis</name>
    <dbReference type="NCBI Taxonomy" id="400153"/>
    <lineage>
        <taxon>Bacteria</taxon>
        <taxon>Pseudomonadati</taxon>
        <taxon>Pseudomonadota</taxon>
        <taxon>Gammaproteobacteria</taxon>
        <taxon>Chromatiales</taxon>
        <taxon>Chromatiaceae</taxon>
        <taxon>Rheinheimera</taxon>
    </lineage>
</organism>
<reference evidence="1 2" key="1">
    <citation type="submission" date="2019-08" db="EMBL/GenBank/DDBJ databases">
        <title>Draft genome analysis of Rheinheimera tangshanensis isolated from the roots of fresh rice plants (Oryza sativa).</title>
        <authorList>
            <person name="Yu Q."/>
            <person name="Qi Y."/>
            <person name="Zhang H."/>
            <person name="Pu J."/>
        </authorList>
    </citation>
    <scope>NUCLEOTIDE SEQUENCE [LARGE SCALE GENOMIC DNA]</scope>
    <source>
        <strain evidence="1 2">JA3-B52</strain>
    </source>
</reference>
<accession>A0A5C8LYN6</accession>
<dbReference type="AlphaFoldDB" id="A0A5C8LYN6"/>
<keyword evidence="2" id="KW-1185">Reference proteome</keyword>
<name>A0A5C8LYN6_9GAMM</name>
<evidence type="ECO:0000313" key="1">
    <source>
        <dbReference type="EMBL" id="TXK80230.1"/>
    </source>
</evidence>